<dbReference type="Gene3D" id="3.30.505.50">
    <property type="entry name" value="Sigma 54 modulation/S30EA ribosomal protein, C-terminal domain"/>
    <property type="match status" value="1"/>
</dbReference>
<evidence type="ECO:0000256" key="4">
    <source>
        <dbReference type="ARBA" id="ARBA00038695"/>
    </source>
</evidence>
<proteinExistence type="inferred from homology"/>
<organism evidence="9 10">
    <name type="scientific">Marininema mesophilum</name>
    <dbReference type="NCBI Taxonomy" id="1048340"/>
    <lineage>
        <taxon>Bacteria</taxon>
        <taxon>Bacillati</taxon>
        <taxon>Bacillota</taxon>
        <taxon>Bacilli</taxon>
        <taxon>Bacillales</taxon>
        <taxon>Thermoactinomycetaceae</taxon>
        <taxon>Marininema</taxon>
    </lineage>
</organism>
<dbReference type="PANTHER" id="PTHR33231:SF1">
    <property type="entry name" value="30S RIBOSOMAL PROTEIN"/>
    <property type="match status" value="1"/>
</dbReference>
<evidence type="ECO:0000256" key="1">
    <source>
        <dbReference type="ARBA" id="ARBA00022490"/>
    </source>
</evidence>
<gene>
    <name evidence="6" type="primary">hpf</name>
    <name evidence="9" type="ORF">SAMN05444487_103152</name>
</gene>
<feature type="coiled-coil region" evidence="7">
    <location>
        <begin position="66"/>
        <end position="100"/>
    </location>
</feature>
<keyword evidence="10" id="KW-1185">Reference proteome</keyword>
<evidence type="ECO:0000313" key="10">
    <source>
        <dbReference type="Proteomes" id="UP000198534"/>
    </source>
</evidence>
<dbReference type="AlphaFoldDB" id="A0A1H2TJB3"/>
<evidence type="ECO:0000256" key="6">
    <source>
        <dbReference type="HAMAP-Rule" id="MF_00839"/>
    </source>
</evidence>
<dbReference type="PANTHER" id="PTHR33231">
    <property type="entry name" value="30S RIBOSOMAL PROTEIN"/>
    <property type="match status" value="1"/>
</dbReference>
<evidence type="ECO:0000313" key="9">
    <source>
        <dbReference type="EMBL" id="SDW43867.1"/>
    </source>
</evidence>
<reference evidence="9 10" key="1">
    <citation type="submission" date="2016-10" db="EMBL/GenBank/DDBJ databases">
        <authorList>
            <person name="de Groot N.N."/>
        </authorList>
    </citation>
    <scope>NUCLEOTIDE SEQUENCE [LARGE SCALE GENOMIC DNA]</scope>
    <source>
        <strain evidence="9 10">DSM 45610</strain>
    </source>
</reference>
<dbReference type="GO" id="GO:0045900">
    <property type="term" value="P:negative regulation of translational elongation"/>
    <property type="evidence" value="ECO:0007669"/>
    <property type="project" value="TreeGrafter"/>
</dbReference>
<dbReference type="InterPro" id="IPR034694">
    <property type="entry name" value="HPF_long/plastid"/>
</dbReference>
<keyword evidence="2 6" id="KW-0810">Translation regulation</keyword>
<dbReference type="FunFam" id="3.30.160.100:FF:000001">
    <property type="entry name" value="Ribosome hibernation promoting factor"/>
    <property type="match status" value="1"/>
</dbReference>
<dbReference type="GO" id="GO:0022627">
    <property type="term" value="C:cytosolic small ribosomal subunit"/>
    <property type="evidence" value="ECO:0007669"/>
    <property type="project" value="TreeGrafter"/>
</dbReference>
<dbReference type="NCBIfam" id="TIGR00741">
    <property type="entry name" value="yfiA"/>
    <property type="match status" value="1"/>
</dbReference>
<keyword evidence="7" id="KW-0175">Coiled coil</keyword>
<dbReference type="Gene3D" id="3.30.160.100">
    <property type="entry name" value="Ribosome hibernation promotion factor-like"/>
    <property type="match status" value="1"/>
</dbReference>
<keyword evidence="1 6" id="KW-0963">Cytoplasm</keyword>
<dbReference type="Pfam" id="PF16321">
    <property type="entry name" value="Ribosom_S30AE_C"/>
    <property type="match status" value="1"/>
</dbReference>
<accession>A0A1H2TJB3</accession>
<comment type="subcellular location">
    <subcellularLocation>
        <location evidence="6">Cytoplasm</location>
    </subcellularLocation>
</comment>
<comment type="subunit">
    <text evidence="4">Associates exclusively with 100S ribosomes, which are dimers of 70S ribosomes.</text>
</comment>
<dbReference type="FunFam" id="3.30.505.50:FF:000001">
    <property type="entry name" value="Ribosome hibernation promoting factor"/>
    <property type="match status" value="1"/>
</dbReference>
<dbReference type="CDD" id="cd00552">
    <property type="entry name" value="RaiA"/>
    <property type="match status" value="1"/>
</dbReference>
<evidence type="ECO:0000259" key="8">
    <source>
        <dbReference type="Pfam" id="PF16321"/>
    </source>
</evidence>
<comment type="similarity">
    <text evidence="6">Belongs to the HPF/YfiA ribosome-associated protein family. Long HPF subfamily.</text>
</comment>
<dbReference type="Proteomes" id="UP000198534">
    <property type="component" value="Unassembled WGS sequence"/>
</dbReference>
<protein>
    <recommendedName>
        <fullName evidence="5 6">Ribosome hibernation promoting factor</fullName>
        <shortName evidence="6">HPF</shortName>
    </recommendedName>
</protein>
<dbReference type="InterPro" id="IPR050574">
    <property type="entry name" value="HPF/YfiA_ribosome-assoc"/>
</dbReference>
<dbReference type="Pfam" id="PF02482">
    <property type="entry name" value="Ribosomal_S30AE"/>
    <property type="match status" value="1"/>
</dbReference>
<evidence type="ECO:0000256" key="5">
    <source>
        <dbReference type="ARBA" id="ARBA00041148"/>
    </source>
</evidence>
<comment type="subunit">
    <text evidence="6">Interacts with 100S ribosomes.</text>
</comment>
<evidence type="ECO:0000256" key="2">
    <source>
        <dbReference type="ARBA" id="ARBA00022845"/>
    </source>
</evidence>
<dbReference type="InterPro" id="IPR036567">
    <property type="entry name" value="RHF-like"/>
</dbReference>
<dbReference type="OrthoDB" id="9794975at2"/>
<dbReference type="GO" id="GO:0043024">
    <property type="term" value="F:ribosomal small subunit binding"/>
    <property type="evidence" value="ECO:0007669"/>
    <property type="project" value="TreeGrafter"/>
</dbReference>
<dbReference type="EMBL" id="FNNQ01000003">
    <property type="protein sequence ID" value="SDW43867.1"/>
    <property type="molecule type" value="Genomic_DNA"/>
</dbReference>
<dbReference type="RefSeq" id="WP_091736718.1">
    <property type="nucleotide sequence ID" value="NZ_FNNQ01000003.1"/>
</dbReference>
<dbReference type="SUPFAM" id="SSF69754">
    <property type="entry name" value="Ribosome binding protein Y (YfiA homologue)"/>
    <property type="match status" value="1"/>
</dbReference>
<dbReference type="HAMAP" id="MF_00839">
    <property type="entry name" value="HPF"/>
    <property type="match status" value="1"/>
</dbReference>
<feature type="domain" description="Sigma 54 modulation/S30EA ribosomal protein C-terminal" evidence="8">
    <location>
        <begin position="126"/>
        <end position="181"/>
    </location>
</feature>
<name>A0A1H2TJB3_9BACL</name>
<evidence type="ECO:0000256" key="7">
    <source>
        <dbReference type="SAM" id="Coils"/>
    </source>
</evidence>
<comment type="similarity">
    <text evidence="3">Belongs to the HPF/YfiA ribosome-associated protein family. Short HPF subfamily.</text>
</comment>
<dbReference type="InterPro" id="IPR003489">
    <property type="entry name" value="RHF/RaiA"/>
</dbReference>
<dbReference type="InterPro" id="IPR032528">
    <property type="entry name" value="Ribosom_S30AE_C"/>
</dbReference>
<sequence length="185" mass="21666">MKYNVRGNNIELTDALREYVEKKLSRMEKYFDSTQTTEAFVSMSVFKDEHKVEVTVPFPGVLVRAEEASENMYASIDNVLEKLERQIRKYKTKVNRKFRQDGTLRNLENGAAPEAQTALLDEEEENEFEVVRTKRFNLKPMDMEEAIMQMDMLGHNFFVFSNSLTDQVNVVYKRNDGRYGLIEPE</sequence>
<dbReference type="InterPro" id="IPR038416">
    <property type="entry name" value="Ribosom_S30AE_C_sf"/>
</dbReference>
<evidence type="ECO:0000256" key="3">
    <source>
        <dbReference type="ARBA" id="ARBA00038434"/>
    </source>
</evidence>
<dbReference type="STRING" id="1048340.SAMN05444487_103152"/>
<comment type="function">
    <text evidence="6">Required for dimerization of active 70S ribosomes into 100S ribosomes in stationary phase; 100S ribosomes are translationally inactive and sometimes present during exponential growth.</text>
</comment>